<evidence type="ECO:0000256" key="7">
    <source>
        <dbReference type="ARBA" id="ARBA00022793"/>
    </source>
</evidence>
<keyword evidence="7" id="KW-0210">Decarboxylase</keyword>
<evidence type="ECO:0000256" key="6">
    <source>
        <dbReference type="ARBA" id="ARBA00022723"/>
    </source>
</evidence>
<dbReference type="Pfam" id="PF04909">
    <property type="entry name" value="Amidohydro_2"/>
    <property type="match status" value="1"/>
</dbReference>
<dbReference type="EC" id="4.1.1.45" evidence="4"/>
<dbReference type="InterPro" id="IPR032465">
    <property type="entry name" value="ACMSD"/>
</dbReference>
<evidence type="ECO:0000313" key="12">
    <source>
        <dbReference type="EMBL" id="SVC74062.1"/>
    </source>
</evidence>
<evidence type="ECO:0000256" key="1">
    <source>
        <dbReference type="ARBA" id="ARBA00005079"/>
    </source>
</evidence>
<evidence type="ECO:0000256" key="5">
    <source>
        <dbReference type="ARBA" id="ARBA00021214"/>
    </source>
</evidence>
<dbReference type="PANTHER" id="PTHR21240:SF27">
    <property type="entry name" value="2-AMINO-3-CARBOXYMUCONATE-6-SEMIALDEHYDE DECARBOXYLASE"/>
    <property type="match status" value="1"/>
</dbReference>
<dbReference type="GO" id="GO:0019748">
    <property type="term" value="P:secondary metabolic process"/>
    <property type="evidence" value="ECO:0007669"/>
    <property type="project" value="TreeGrafter"/>
</dbReference>
<keyword evidence="6" id="KW-0479">Metal-binding</keyword>
<evidence type="ECO:0000256" key="10">
    <source>
        <dbReference type="ARBA" id="ARBA00031120"/>
    </source>
</evidence>
<dbReference type="AlphaFoldDB" id="A0A382PPY4"/>
<reference evidence="12" key="1">
    <citation type="submission" date="2018-05" db="EMBL/GenBank/DDBJ databases">
        <authorList>
            <person name="Lanie J.A."/>
            <person name="Ng W.-L."/>
            <person name="Kazmierczak K.M."/>
            <person name="Andrzejewski T.M."/>
            <person name="Davidsen T.M."/>
            <person name="Wayne K.J."/>
            <person name="Tettelin H."/>
            <person name="Glass J.I."/>
            <person name="Rusch D."/>
            <person name="Podicherti R."/>
            <person name="Tsui H.-C.T."/>
            <person name="Winkler M.E."/>
        </authorList>
    </citation>
    <scope>NUCLEOTIDE SEQUENCE</scope>
</reference>
<dbReference type="InterPro" id="IPR032466">
    <property type="entry name" value="Metal_Hydrolase"/>
</dbReference>
<dbReference type="GO" id="GO:0016787">
    <property type="term" value="F:hydrolase activity"/>
    <property type="evidence" value="ECO:0007669"/>
    <property type="project" value="InterPro"/>
</dbReference>
<evidence type="ECO:0000256" key="3">
    <source>
        <dbReference type="ARBA" id="ARBA00011245"/>
    </source>
</evidence>
<evidence type="ECO:0000256" key="8">
    <source>
        <dbReference type="ARBA" id="ARBA00022833"/>
    </source>
</evidence>
<protein>
    <recommendedName>
        <fullName evidence="5">2-amino-3-carboxymuconate-6-semialdehyde decarboxylase</fullName>
        <ecNumber evidence="4">4.1.1.45</ecNumber>
    </recommendedName>
    <alternativeName>
        <fullName evidence="10">Picolinate carboxylase</fullName>
    </alternativeName>
</protein>
<comment type="subunit">
    <text evidence="3">Monomer.</text>
</comment>
<name>A0A382PPY4_9ZZZZ</name>
<keyword evidence="8" id="KW-0862">Zinc</keyword>
<dbReference type="GO" id="GO:0001760">
    <property type="term" value="F:aminocarboxymuconate-semialdehyde decarboxylase activity"/>
    <property type="evidence" value="ECO:0007669"/>
    <property type="project" value="UniProtKB-EC"/>
</dbReference>
<organism evidence="12">
    <name type="scientific">marine metagenome</name>
    <dbReference type="NCBI Taxonomy" id="408172"/>
    <lineage>
        <taxon>unclassified sequences</taxon>
        <taxon>metagenomes</taxon>
        <taxon>ecological metagenomes</taxon>
    </lineage>
</organism>
<dbReference type="SUPFAM" id="SSF51556">
    <property type="entry name" value="Metallo-dependent hydrolases"/>
    <property type="match status" value="1"/>
</dbReference>
<dbReference type="PANTHER" id="PTHR21240">
    <property type="entry name" value="2-AMINO-3-CARBOXYLMUCONATE-6-SEMIALDEHYDE DECARBOXYLASE"/>
    <property type="match status" value="1"/>
</dbReference>
<dbReference type="EMBL" id="UINC01108166">
    <property type="protein sequence ID" value="SVC74062.1"/>
    <property type="molecule type" value="Genomic_DNA"/>
</dbReference>
<dbReference type="InterPro" id="IPR006680">
    <property type="entry name" value="Amidohydro-rel"/>
</dbReference>
<dbReference type="GO" id="GO:0046872">
    <property type="term" value="F:metal ion binding"/>
    <property type="evidence" value="ECO:0007669"/>
    <property type="project" value="UniProtKB-KW"/>
</dbReference>
<gene>
    <name evidence="12" type="ORF">METZ01_LOCUS326916</name>
</gene>
<comment type="similarity">
    <text evidence="2">Belongs to the metallo-dependent hydrolases superfamily. ACMSD family.</text>
</comment>
<feature type="domain" description="Amidohydrolase-related" evidence="11">
    <location>
        <begin position="4"/>
        <end position="206"/>
    </location>
</feature>
<evidence type="ECO:0000256" key="9">
    <source>
        <dbReference type="ARBA" id="ARBA00023239"/>
    </source>
</evidence>
<comment type="pathway">
    <text evidence="1">Secondary metabolite metabolism; quinolate metabolism.</text>
</comment>
<evidence type="ECO:0000256" key="4">
    <source>
        <dbReference type="ARBA" id="ARBA00012365"/>
    </source>
</evidence>
<dbReference type="Gene3D" id="3.20.20.140">
    <property type="entry name" value="Metal-dependent hydrolases"/>
    <property type="match status" value="1"/>
</dbReference>
<evidence type="ECO:0000256" key="2">
    <source>
        <dbReference type="ARBA" id="ARBA00005871"/>
    </source>
</evidence>
<evidence type="ECO:0000259" key="11">
    <source>
        <dbReference type="Pfam" id="PF04909"/>
    </source>
</evidence>
<dbReference type="GO" id="GO:0005829">
    <property type="term" value="C:cytosol"/>
    <property type="evidence" value="ECO:0007669"/>
    <property type="project" value="TreeGrafter"/>
</dbReference>
<feature type="non-terminal residue" evidence="12">
    <location>
        <position position="209"/>
    </location>
</feature>
<accession>A0A382PPY4</accession>
<proteinExistence type="inferred from homology"/>
<keyword evidence="9" id="KW-0456">Lyase</keyword>
<sequence length="209" mass="23977">MFKVDIHTHILPKNLNKVTGKFSDSRFLTIGHVDEASAMLKKDGTEFRKVDCNCWNQKERIKDCDNTQVDMQVLSTLPALFSYWAKDDECFLLSQFLNDHIAQICREESHKFIGIGTIPMQNVDYAIKEMDRCISKLNLLGIEMGSNINGENLSNEKFQPIFEHAEKLGCSILVHPWEMMGQGDIQKYWLPWLVGMPAETSRAICSIIF</sequence>